<evidence type="ECO:0000313" key="2">
    <source>
        <dbReference type="Proteomes" id="UP000184038"/>
    </source>
</evidence>
<proteinExistence type="predicted"/>
<organism evidence="1 2">
    <name type="scientific">Anaerosporobacter mobilis DSM 15930</name>
    <dbReference type="NCBI Taxonomy" id="1120996"/>
    <lineage>
        <taxon>Bacteria</taxon>
        <taxon>Bacillati</taxon>
        <taxon>Bacillota</taxon>
        <taxon>Clostridia</taxon>
        <taxon>Lachnospirales</taxon>
        <taxon>Lachnospiraceae</taxon>
        <taxon>Anaerosporobacter</taxon>
    </lineage>
</organism>
<dbReference type="STRING" id="1120996.SAMN02746066_00406"/>
<keyword evidence="2" id="KW-1185">Reference proteome</keyword>
<reference evidence="1 2" key="1">
    <citation type="submission" date="2016-11" db="EMBL/GenBank/DDBJ databases">
        <authorList>
            <person name="Jaros S."/>
            <person name="Januszkiewicz K."/>
            <person name="Wedrychowicz H."/>
        </authorList>
    </citation>
    <scope>NUCLEOTIDE SEQUENCE [LARGE SCALE GENOMIC DNA]</scope>
    <source>
        <strain evidence="1 2">DSM 15930</strain>
    </source>
</reference>
<dbReference type="AlphaFoldDB" id="A0A1M7F5P5"/>
<name>A0A1M7F5P5_9FIRM</name>
<accession>A0A1M7F5P5</accession>
<dbReference type="EMBL" id="FRCP01000005">
    <property type="protein sequence ID" value="SHL99029.1"/>
    <property type="molecule type" value="Genomic_DNA"/>
</dbReference>
<evidence type="ECO:0000313" key="1">
    <source>
        <dbReference type="EMBL" id="SHL99029.1"/>
    </source>
</evidence>
<protein>
    <submittedName>
        <fullName evidence="1">Uncharacterized protein</fullName>
    </submittedName>
</protein>
<sequence length="215" mass="25251">MAKSIAFIGVPSRDIVYYIGRLLRICGQEVLIVTYQEGEEKEYQPSYYMGLDWLTCSKEWLQVHEEILGEYSYALYELEVSEVALYNDTYIMFDYIVGITNLYKKVMEQIAQAILGYNRKCNLIVRDICSKRLDSNYFMRNYPDCKELCTVSEIWLDSFDSYYKQCLELEEVKNFIRMSDDMIGTLSCILRGLQTFTDKEIKEAIKQLKKGVVEC</sequence>
<dbReference type="Proteomes" id="UP000184038">
    <property type="component" value="Unassembled WGS sequence"/>
</dbReference>
<dbReference type="RefSeq" id="WP_073282216.1">
    <property type="nucleotide sequence ID" value="NZ_FRCP01000005.1"/>
</dbReference>
<gene>
    <name evidence="1" type="ORF">SAMN02746066_00406</name>
</gene>